<comment type="caution">
    <text evidence="1">The sequence shown here is derived from an EMBL/GenBank/DDBJ whole genome shotgun (WGS) entry which is preliminary data.</text>
</comment>
<dbReference type="EMBL" id="SODZ01000010">
    <property type="protein sequence ID" value="TDX14500.1"/>
    <property type="molecule type" value="Genomic_DNA"/>
</dbReference>
<evidence type="ECO:0000313" key="2">
    <source>
        <dbReference type="Proteomes" id="UP000294817"/>
    </source>
</evidence>
<gene>
    <name evidence="1" type="ORF">C8D74_11048</name>
</gene>
<reference evidence="1 2" key="1">
    <citation type="submission" date="2019-03" db="EMBL/GenBank/DDBJ databases">
        <title>Genomic Encyclopedia of Type Strains, Phase IV (KMG-IV): sequencing the most valuable type-strain genomes for metagenomic binning, comparative biology and taxonomic classification.</title>
        <authorList>
            <person name="Goeker M."/>
        </authorList>
    </citation>
    <scope>NUCLEOTIDE SEQUENCE [LARGE SCALE GENOMIC DNA]</scope>
    <source>
        <strain evidence="1 2">DSM 13575</strain>
    </source>
</reference>
<name>A0A4R8EQ85_9BACT</name>
<dbReference type="Proteomes" id="UP000294817">
    <property type="component" value="Unassembled WGS sequence"/>
</dbReference>
<protein>
    <submittedName>
        <fullName evidence="1">Uncharacterized protein</fullName>
    </submittedName>
</protein>
<evidence type="ECO:0000313" key="1">
    <source>
        <dbReference type="EMBL" id="TDX14500.1"/>
    </source>
</evidence>
<sequence length="364" mass="40124">MKRFYYVFLLLVVSMFLFTSCALQEIEIKADPTLQVPIAKESITMYDLVDTEDIVISLSESFGEDATVTHKSDNPLTYGVDLKIFDGQEILDEIAPGQSDFSSVPAGPYDLVTSDASLTLVSLGGTTFGPLEEISLTSLPATLVVTGISDPSYVTIEATLSTSSTSTLISSGEEFNLGPLFNEYSKIYLEEMTITFNSSLSPDDSPTIKLLVDIPFEFTITEDLELYTNKDEVGDEDIFGRSGEDSDDLSDILDGIESFKLHMDYDNTTGLHLKMEVQGWDVEKNQPTESEPVTREITVGEGKTVEFDLTGFIEDMKNTVPFNLVFTVKLPPSEYSLNMDGSLDLSLWLDLDTDLAIPITSRAQ</sequence>
<dbReference type="AlphaFoldDB" id="A0A4R8EQ85"/>
<proteinExistence type="predicted"/>
<organism evidence="1 2">
    <name type="scientific">Petrotoga sibirica</name>
    <dbReference type="NCBI Taxonomy" id="156202"/>
    <lineage>
        <taxon>Bacteria</taxon>
        <taxon>Thermotogati</taxon>
        <taxon>Thermotogota</taxon>
        <taxon>Thermotogae</taxon>
        <taxon>Petrotogales</taxon>
        <taxon>Petrotogaceae</taxon>
        <taxon>Petrotoga</taxon>
    </lineage>
</organism>
<dbReference type="RefSeq" id="WP_103876213.1">
    <property type="nucleotide sequence ID" value="NZ_SODZ01000010.1"/>
</dbReference>
<accession>A0A4R8EQ85</accession>
<keyword evidence="2" id="KW-1185">Reference proteome</keyword>
<dbReference type="PROSITE" id="PS51257">
    <property type="entry name" value="PROKAR_LIPOPROTEIN"/>
    <property type="match status" value="1"/>
</dbReference>